<name>A0A0B7NHQ6_9FUNG</name>
<accession>A0A0B7NHQ6</accession>
<evidence type="ECO:0000313" key="2">
    <source>
        <dbReference type="Proteomes" id="UP000054107"/>
    </source>
</evidence>
<sequence length="76" mass="8704">MVRWYADIDSPMGIITWSGFREELIEKCGKFPADIRKHAGEEFEIYGTNAGNRLMFSSLASFTLCAKRLRSMPKNL</sequence>
<dbReference type="Proteomes" id="UP000054107">
    <property type="component" value="Unassembled WGS sequence"/>
</dbReference>
<evidence type="ECO:0000313" key="1">
    <source>
        <dbReference type="EMBL" id="CEP15069.1"/>
    </source>
</evidence>
<reference evidence="1 2" key="1">
    <citation type="submission" date="2014-09" db="EMBL/GenBank/DDBJ databases">
        <authorList>
            <person name="Ellenberger Sabrina"/>
        </authorList>
    </citation>
    <scope>NUCLEOTIDE SEQUENCE [LARGE SCALE GENOMIC DNA]</scope>
    <source>
        <strain evidence="1 2">CBS 412.66</strain>
    </source>
</reference>
<proteinExistence type="predicted"/>
<keyword evidence="2" id="KW-1185">Reference proteome</keyword>
<organism evidence="1 2">
    <name type="scientific">Parasitella parasitica</name>
    <dbReference type="NCBI Taxonomy" id="35722"/>
    <lineage>
        <taxon>Eukaryota</taxon>
        <taxon>Fungi</taxon>
        <taxon>Fungi incertae sedis</taxon>
        <taxon>Mucoromycota</taxon>
        <taxon>Mucoromycotina</taxon>
        <taxon>Mucoromycetes</taxon>
        <taxon>Mucorales</taxon>
        <taxon>Mucorineae</taxon>
        <taxon>Mucoraceae</taxon>
        <taxon>Parasitella</taxon>
    </lineage>
</organism>
<dbReference type="AlphaFoldDB" id="A0A0B7NHQ6"/>
<gene>
    <name evidence="1" type="primary">PARPA_09267.1 scaffold 35955</name>
</gene>
<protein>
    <submittedName>
        <fullName evidence="1">Uncharacterized protein</fullName>
    </submittedName>
</protein>
<dbReference type="EMBL" id="LN731847">
    <property type="protein sequence ID" value="CEP15069.1"/>
    <property type="molecule type" value="Genomic_DNA"/>
</dbReference>